<evidence type="ECO:0000256" key="1">
    <source>
        <dbReference type="SAM" id="MobiDB-lite"/>
    </source>
</evidence>
<protein>
    <submittedName>
        <fullName evidence="3">Uncharacterized protein</fullName>
    </submittedName>
</protein>
<dbReference type="AntiFam" id="ANF00160">
    <property type="entry name" value="Shadow ORF (opposite NIK1)"/>
</dbReference>
<dbReference type="Proteomes" id="UP000019812">
    <property type="component" value="Unassembled WGS sequence"/>
</dbReference>
<keyword evidence="2" id="KW-0472">Membrane</keyword>
<name>A0A084Y508_9PROT</name>
<dbReference type="AntiFam" id="ANF00201">
    <property type="entry name" value="Shadow ORF (opposite gacS)"/>
</dbReference>
<reference evidence="3 4" key="1">
    <citation type="submission" date="2014-07" db="EMBL/GenBank/DDBJ databases">
        <title>Expanding our view of genomic diversity in Candidatus Accumulibacter clades.</title>
        <authorList>
            <person name="Skennerton C.T."/>
            <person name="Barr J.J."/>
            <person name="Slater F.R."/>
            <person name="Bond P.L."/>
            <person name="Tyson G.W."/>
        </authorList>
    </citation>
    <scope>NUCLEOTIDE SEQUENCE [LARGE SCALE GENOMIC DNA]</scope>
    <source>
        <strain evidence="4">SK-01</strain>
    </source>
</reference>
<gene>
    <name evidence="3" type="ORF">CAPSK01_000515</name>
</gene>
<feature type="transmembrane region" description="Helical" evidence="2">
    <location>
        <begin position="585"/>
        <end position="609"/>
    </location>
</feature>
<keyword evidence="2" id="KW-1133">Transmembrane helix</keyword>
<organism evidence="3 4">
    <name type="scientific">Candidatus Accumulibacter vicinus</name>
    <dbReference type="NCBI Taxonomy" id="2954382"/>
    <lineage>
        <taxon>Bacteria</taxon>
        <taxon>Pseudomonadati</taxon>
        <taxon>Pseudomonadota</taxon>
        <taxon>Betaproteobacteria</taxon>
        <taxon>Candidatus Accumulibacter</taxon>
    </lineage>
</organism>
<sequence length="628" mass="67780">MPRHHGEQFRIAEGLAQKVVATGIQNLLALLLETAGRESNDFGLVSRCGGLDPPRRFAPVHAGHAHVHQDQLRLPAMPLVDGLLTVAGLGQLETQWFQQAQQQAAVIDVVIHHQNATGGLTGFQTEYRQVLGRGLRGRLCRVLNRNLETERATHAQCTFGMDRAAQELDELAADGQAQAGALGCPLSGRRLHERNEDPLELVGGDARAGIAYREAQSHGDGRLARHDGDRQADATLLGELEGVAEQVDQHLPQLDLIATHIARGFGGELDIESQALFLGLERKHSPQPGEQFVEVELDGVHHAAPGFDARQLQHVVDEGEQMLATAMHSGQVLPLSWRELFATDPGVAQQHVGEAQHGVQRRAQFVAHVGQEGALGLVRRLGRILGLGQRFRLLGQCARAFGNLELQLAVAPLDDADAVTVGDGQQRNAENDRQNPEPGGLPPGRQDHDTYRLFLFAPEAVVVRRPDPEDIGARIEVGVGGEAAPAVHLVPVPFEAVQPVGVAVLVGKAVVQSGKLEGKHRLVVAKGHCFGFVDRLLQWRIRGADDDRLVEDLEPGNHDGRKESRILDLLGIEGVDAVDPSEIEFAVIGPASGFVEIIALQSVAFVVIAKRTRARIESRQPAAPGADP</sequence>
<dbReference type="EMBL" id="JDSS02000007">
    <property type="protein sequence ID" value="KFB69802.1"/>
    <property type="molecule type" value="Genomic_DNA"/>
</dbReference>
<evidence type="ECO:0000313" key="4">
    <source>
        <dbReference type="Proteomes" id="UP000019812"/>
    </source>
</evidence>
<dbReference type="AlphaFoldDB" id="A0A084Y508"/>
<keyword evidence="2" id="KW-0812">Transmembrane</keyword>
<comment type="caution">
    <text evidence="3">The sequence shown here is derived from an EMBL/GenBank/DDBJ whole genome shotgun (WGS) entry which is preliminary data.</text>
</comment>
<evidence type="ECO:0000256" key="2">
    <source>
        <dbReference type="SAM" id="Phobius"/>
    </source>
</evidence>
<accession>A0A084Y508</accession>
<feature type="region of interest" description="Disordered" evidence="1">
    <location>
        <begin position="423"/>
        <end position="447"/>
    </location>
</feature>
<proteinExistence type="predicted"/>
<evidence type="ECO:0000313" key="3">
    <source>
        <dbReference type="EMBL" id="KFB69802.1"/>
    </source>
</evidence>